<dbReference type="EMBL" id="WEZQ01000017">
    <property type="protein sequence ID" value="MYV17754.1"/>
    <property type="molecule type" value="Genomic_DNA"/>
</dbReference>
<name>A0A6N9I4Y3_9LACO</name>
<protein>
    <submittedName>
        <fullName evidence="1">Methyltransferase domain-containing protein</fullName>
    </submittedName>
</protein>
<dbReference type="GO" id="GO:0032259">
    <property type="term" value="P:methylation"/>
    <property type="evidence" value="ECO:0007669"/>
    <property type="project" value="UniProtKB-KW"/>
</dbReference>
<dbReference type="GO" id="GO:0008168">
    <property type="term" value="F:methyltransferase activity"/>
    <property type="evidence" value="ECO:0007669"/>
    <property type="project" value="UniProtKB-KW"/>
</dbReference>
<proteinExistence type="predicted"/>
<comment type="caution">
    <text evidence="1">The sequence shown here is derived from an EMBL/GenBank/DDBJ whole genome shotgun (WGS) entry which is preliminary data.</text>
</comment>
<evidence type="ECO:0000313" key="2">
    <source>
        <dbReference type="Proteomes" id="UP000449209"/>
    </source>
</evidence>
<reference evidence="1 2" key="1">
    <citation type="journal article" date="2019" name="Appl. Environ. Microbiol.">
        <title>Genetic determinants of hydroxycinnamic acid metabolism in heterofermentative lactobacilli.</title>
        <authorList>
            <person name="Gaur G."/>
            <person name="Oh J.H."/>
            <person name="Filannino P."/>
            <person name="Gobbetti M."/>
            <person name="van Pijkeren J.P."/>
            <person name="Ganzle M.G."/>
        </authorList>
    </citation>
    <scope>NUCLEOTIDE SEQUENCE [LARGE SCALE GENOMIC DNA]</scope>
    <source>
        <strain evidence="1 2">C5</strain>
    </source>
</reference>
<organism evidence="1 2">
    <name type="scientific">Furfurilactobacillus milii</name>
    <dbReference type="NCBI Taxonomy" id="2888272"/>
    <lineage>
        <taxon>Bacteria</taxon>
        <taxon>Bacillati</taxon>
        <taxon>Bacillota</taxon>
        <taxon>Bacilli</taxon>
        <taxon>Lactobacillales</taxon>
        <taxon>Lactobacillaceae</taxon>
        <taxon>Furfurilactobacillus</taxon>
    </lineage>
</organism>
<dbReference type="SUPFAM" id="SSF53335">
    <property type="entry name" value="S-adenosyl-L-methionine-dependent methyltransferases"/>
    <property type="match status" value="1"/>
</dbReference>
<dbReference type="Pfam" id="PF01135">
    <property type="entry name" value="PCMT"/>
    <property type="match status" value="1"/>
</dbReference>
<dbReference type="AlphaFoldDB" id="A0A6N9I4Y3"/>
<evidence type="ECO:0000313" key="1">
    <source>
        <dbReference type="EMBL" id="MYV17754.1"/>
    </source>
</evidence>
<dbReference type="OrthoDB" id="9808140at2"/>
<dbReference type="Gene3D" id="3.40.50.150">
    <property type="entry name" value="Vaccinia Virus protein VP39"/>
    <property type="match status" value="1"/>
</dbReference>
<accession>A0A6N9I4Y3</accession>
<dbReference type="Proteomes" id="UP000449209">
    <property type="component" value="Unassembled WGS sequence"/>
</dbReference>
<sequence length="283" mass="31470">MNHLDLTTIVNAMALAPNGRPVQEHQTAYRIALAEDWQIEPGMKLLELGCGQGDMTAVLGAAVGENGHVVAYDPAPLDYGAPITIGDAQQHLANSSFGKQLEVHLATDVMQNDITYPDNYFDGLVIAHASWYFDSLEQLQTTLRKVTPWCKQIFFAEWDITPRLANQVPHQLAVLIETQLAAFTPNSFANVRTLVTKGWLVEVLHELGYTVQTTSQDAMKMEDGYWEASYTAETGLAAVTAMSLPDKFKQLMKTEIRTLQTYDLTQMKTLDSFVITATRTDIQ</sequence>
<dbReference type="RefSeq" id="WP_161004099.1">
    <property type="nucleotide sequence ID" value="NZ_WEZQ01000017.1"/>
</dbReference>
<keyword evidence="1" id="KW-0808">Transferase</keyword>
<dbReference type="InterPro" id="IPR029063">
    <property type="entry name" value="SAM-dependent_MTases_sf"/>
</dbReference>
<keyword evidence="1" id="KW-0489">Methyltransferase</keyword>
<gene>
    <name evidence="1" type="ORF">GB993_09590</name>
</gene>